<dbReference type="Proteomes" id="UP000321199">
    <property type="component" value="Chromosome"/>
</dbReference>
<dbReference type="RefSeq" id="WP_146912481.1">
    <property type="nucleotide sequence ID" value="NZ_CP042344.1"/>
</dbReference>
<organism evidence="2 3">
    <name type="scientific">Comamonas flocculans</name>
    <dbReference type="NCBI Taxonomy" id="2597701"/>
    <lineage>
        <taxon>Bacteria</taxon>
        <taxon>Pseudomonadati</taxon>
        <taxon>Pseudomonadota</taxon>
        <taxon>Betaproteobacteria</taxon>
        <taxon>Burkholderiales</taxon>
        <taxon>Comamonadaceae</taxon>
        <taxon>Comamonas</taxon>
    </lineage>
</organism>
<dbReference type="Pfam" id="PF03473">
    <property type="entry name" value="MOSC"/>
    <property type="match status" value="1"/>
</dbReference>
<dbReference type="KEGG" id="cof:FOZ74_07525"/>
<dbReference type="Pfam" id="PF03475">
    <property type="entry name" value="YiiM_3-alpha"/>
    <property type="match status" value="1"/>
</dbReference>
<reference evidence="2 3" key="1">
    <citation type="submission" date="2019-07" db="EMBL/GenBank/DDBJ databases">
        <title>Complete genome sequence of Comamonas sp. NLF 7-7 isolated from livestock.</title>
        <authorList>
            <person name="Kim D.H."/>
            <person name="Kim J.G."/>
        </authorList>
    </citation>
    <scope>NUCLEOTIDE SEQUENCE [LARGE SCALE GENOMIC DNA]</scope>
    <source>
        <strain evidence="2 3">NLF 7-7</strain>
    </source>
</reference>
<proteinExistence type="predicted"/>
<sequence>MQARVLGTLHTVLRGPARPYSRLDGRDGGLSGIAKHAVDGPVQIGSEGLAGDEQGDRRVHGGPDKAVHHYALEHYDVWRRELGPLAVLQAPPAFGENFSGTGVTEAGICLGDRLRVGSCVLQVSQSRQPCWKLNTRFGRPDMALRVQQSGRTGWYYRVLEPGQVQAGDALTLLERPHPDWPLSRIIGLLYVQVLDFAQLRELARLPLPPSWQKLVRHRLERQSVEDWDRRTLG</sequence>
<evidence type="ECO:0000313" key="2">
    <source>
        <dbReference type="EMBL" id="QEA12888.1"/>
    </source>
</evidence>
<dbReference type="GO" id="GO:0003824">
    <property type="term" value="F:catalytic activity"/>
    <property type="evidence" value="ECO:0007669"/>
    <property type="project" value="InterPro"/>
</dbReference>
<feature type="domain" description="MOSC" evidence="1">
    <location>
        <begin position="36"/>
        <end position="173"/>
    </location>
</feature>
<name>A0A5B8RVX8_9BURK</name>
<dbReference type="InterPro" id="IPR005302">
    <property type="entry name" value="MoCF_Sase_C"/>
</dbReference>
<dbReference type="PANTHER" id="PTHR30212:SF2">
    <property type="entry name" value="PROTEIN YIIM"/>
    <property type="match status" value="1"/>
</dbReference>
<dbReference type="EMBL" id="CP042344">
    <property type="protein sequence ID" value="QEA12888.1"/>
    <property type="molecule type" value="Genomic_DNA"/>
</dbReference>
<dbReference type="AlphaFoldDB" id="A0A5B8RVX8"/>
<dbReference type="InterPro" id="IPR011037">
    <property type="entry name" value="Pyrv_Knase-like_insert_dom_sf"/>
</dbReference>
<evidence type="ECO:0000259" key="1">
    <source>
        <dbReference type="PROSITE" id="PS51340"/>
    </source>
</evidence>
<accession>A0A5B8RVX8</accession>
<dbReference type="GO" id="GO:0030170">
    <property type="term" value="F:pyridoxal phosphate binding"/>
    <property type="evidence" value="ECO:0007669"/>
    <property type="project" value="InterPro"/>
</dbReference>
<protein>
    <submittedName>
        <fullName evidence="2">MOSC domain-containing protein</fullName>
    </submittedName>
</protein>
<dbReference type="InterPro" id="IPR005163">
    <property type="entry name" value="Tri_helical_YiiM-like"/>
</dbReference>
<dbReference type="GO" id="GO:0030151">
    <property type="term" value="F:molybdenum ion binding"/>
    <property type="evidence" value="ECO:0007669"/>
    <property type="project" value="InterPro"/>
</dbReference>
<dbReference type="PANTHER" id="PTHR30212">
    <property type="entry name" value="PROTEIN YIIM"/>
    <property type="match status" value="1"/>
</dbReference>
<gene>
    <name evidence="2" type="ORF">FOZ74_07525</name>
</gene>
<dbReference type="OrthoDB" id="9786134at2"/>
<dbReference type="InterPro" id="IPR052353">
    <property type="entry name" value="Benzoxazolinone_Detox_Enz"/>
</dbReference>
<keyword evidence="3" id="KW-1185">Reference proteome</keyword>
<dbReference type="Gene3D" id="2.40.33.20">
    <property type="entry name" value="PK beta-barrel domain-like"/>
    <property type="match status" value="1"/>
</dbReference>
<dbReference type="PROSITE" id="PS51340">
    <property type="entry name" value="MOSC"/>
    <property type="match status" value="1"/>
</dbReference>
<dbReference type="SUPFAM" id="SSF50800">
    <property type="entry name" value="PK beta-barrel domain-like"/>
    <property type="match status" value="1"/>
</dbReference>
<evidence type="ECO:0000313" key="3">
    <source>
        <dbReference type="Proteomes" id="UP000321199"/>
    </source>
</evidence>